<dbReference type="AlphaFoldDB" id="A0A2S9QJB8"/>
<feature type="compositionally biased region" description="Polar residues" evidence="1">
    <location>
        <begin position="62"/>
        <end position="71"/>
    </location>
</feature>
<protein>
    <recommendedName>
        <fullName evidence="2">YspA cpYpsA-related SLOG domain-containing protein</fullName>
    </recommendedName>
</protein>
<dbReference type="OrthoDB" id="572639at2"/>
<dbReference type="Pfam" id="PF10686">
    <property type="entry name" value="YAcAr"/>
    <property type="match status" value="1"/>
</dbReference>
<dbReference type="EMBL" id="PUEJ01000001">
    <property type="protein sequence ID" value="PRH89428.1"/>
    <property type="molecule type" value="Genomic_DNA"/>
</dbReference>
<comment type="caution">
    <text evidence="3">The sequence shown here is derived from an EMBL/GenBank/DDBJ whole genome shotgun (WGS) entry which is preliminary data.</text>
</comment>
<evidence type="ECO:0000313" key="4">
    <source>
        <dbReference type="Proteomes" id="UP000237682"/>
    </source>
</evidence>
<evidence type="ECO:0000256" key="1">
    <source>
        <dbReference type="SAM" id="MobiDB-lite"/>
    </source>
</evidence>
<dbReference type="Proteomes" id="UP000237682">
    <property type="component" value="Unassembled WGS sequence"/>
</dbReference>
<gene>
    <name evidence="3" type="ORF">C5L14_02290</name>
</gene>
<evidence type="ECO:0000313" key="3">
    <source>
        <dbReference type="EMBL" id="PRH89428.1"/>
    </source>
</evidence>
<keyword evidence="4" id="KW-1185">Reference proteome</keyword>
<name>A0A2S9QJB8_9HYPH</name>
<feature type="region of interest" description="Disordered" evidence="1">
    <location>
        <begin position="1"/>
        <end position="43"/>
    </location>
</feature>
<evidence type="ECO:0000259" key="2">
    <source>
        <dbReference type="Pfam" id="PF10686"/>
    </source>
</evidence>
<feature type="region of interest" description="Disordered" evidence="1">
    <location>
        <begin position="55"/>
        <end position="79"/>
    </location>
</feature>
<proteinExistence type="predicted"/>
<dbReference type="InterPro" id="IPR019627">
    <property type="entry name" value="YAcAr"/>
</dbReference>
<organism evidence="3 4">
    <name type="scientific">Labrys okinawensis</name>
    <dbReference type="NCBI Taxonomy" id="346911"/>
    <lineage>
        <taxon>Bacteria</taxon>
        <taxon>Pseudomonadati</taxon>
        <taxon>Pseudomonadota</taxon>
        <taxon>Alphaproteobacteria</taxon>
        <taxon>Hyphomicrobiales</taxon>
        <taxon>Xanthobacteraceae</taxon>
        <taxon>Labrys</taxon>
    </lineage>
</organism>
<sequence>MASTEGLQPRPDPTPSRHWGAIGVRFKKTRRHEDIQKNRTSMRSLVPPVAAMTLDRHDRSPTPAQGSNQEAANPPAKPRTVLVCGDDGAVDEQRVFAILDRLLADEGEFRIVHAGKRGADLLAARWAVAHRMKSIVERASWLRYGVCAGPLRNEHMLNCYEPFLVVAFPGGKDCADLVARARRSGVRIVETDTP</sequence>
<accession>A0A2S9QJB8</accession>
<reference evidence="3 4" key="1">
    <citation type="submission" date="2018-02" db="EMBL/GenBank/DDBJ databases">
        <title>Whole genome sequencing of endophytic bacterium.</title>
        <authorList>
            <person name="Eedara R."/>
            <person name="Podile A.R."/>
        </authorList>
    </citation>
    <scope>NUCLEOTIDE SEQUENCE [LARGE SCALE GENOMIC DNA]</scope>
    <source>
        <strain evidence="3 4">RP1T</strain>
    </source>
</reference>
<feature type="domain" description="YspA cpYpsA-related SLOG" evidence="2">
    <location>
        <begin position="81"/>
        <end position="144"/>
    </location>
</feature>